<accession>A0A2U1PTJ5</accession>
<comment type="caution">
    <text evidence="2">The sequence shown here is derived from an EMBL/GenBank/DDBJ whole genome shotgun (WGS) entry which is preliminary data.</text>
</comment>
<dbReference type="PANTHER" id="PTHR30523">
    <property type="entry name" value="PHOSPHOENOLPYRUVATE CARBOXYLASE"/>
    <property type="match status" value="1"/>
</dbReference>
<organism evidence="2 3">
    <name type="scientific">Artemisia annua</name>
    <name type="common">Sweet wormwood</name>
    <dbReference type="NCBI Taxonomy" id="35608"/>
    <lineage>
        <taxon>Eukaryota</taxon>
        <taxon>Viridiplantae</taxon>
        <taxon>Streptophyta</taxon>
        <taxon>Embryophyta</taxon>
        <taxon>Tracheophyta</taxon>
        <taxon>Spermatophyta</taxon>
        <taxon>Magnoliopsida</taxon>
        <taxon>eudicotyledons</taxon>
        <taxon>Gunneridae</taxon>
        <taxon>Pentapetalae</taxon>
        <taxon>asterids</taxon>
        <taxon>campanulids</taxon>
        <taxon>Asterales</taxon>
        <taxon>Asteraceae</taxon>
        <taxon>Asteroideae</taxon>
        <taxon>Anthemideae</taxon>
        <taxon>Artemisiinae</taxon>
        <taxon>Artemisia</taxon>
    </lineage>
</organism>
<dbReference type="InterPro" id="IPR021135">
    <property type="entry name" value="PEP_COase"/>
</dbReference>
<feature type="region of interest" description="Disordered" evidence="1">
    <location>
        <begin position="296"/>
        <end position="380"/>
    </location>
</feature>
<feature type="compositionally biased region" description="Polar residues" evidence="1">
    <location>
        <begin position="411"/>
        <end position="426"/>
    </location>
</feature>
<protein>
    <submittedName>
        <fullName evidence="2">Phosphoenolpyruvate carboxylase 2</fullName>
    </submittedName>
</protein>
<dbReference type="AlphaFoldDB" id="A0A2U1PTJ5"/>
<feature type="compositionally biased region" description="Polar residues" evidence="1">
    <location>
        <begin position="345"/>
        <end position="367"/>
    </location>
</feature>
<keyword evidence="2" id="KW-0670">Pyruvate</keyword>
<feature type="region of interest" description="Disordered" evidence="1">
    <location>
        <begin position="392"/>
        <end position="442"/>
    </location>
</feature>
<dbReference type="GO" id="GO:0005829">
    <property type="term" value="C:cytosol"/>
    <property type="evidence" value="ECO:0007669"/>
    <property type="project" value="TreeGrafter"/>
</dbReference>
<gene>
    <name evidence="2" type="ORF">CTI12_AA116270</name>
</gene>
<dbReference type="SUPFAM" id="SSF51621">
    <property type="entry name" value="Phosphoenolpyruvate/pyruvate domain"/>
    <property type="match status" value="1"/>
</dbReference>
<dbReference type="STRING" id="35608.A0A2U1PTJ5"/>
<sequence length="577" mass="64900">MFCDPMYGIPTAYTSIPKVQDFNAGVVQDFHHDHSGGGLPWRHMGITVTIARMLKQEILEYHRADAVSSMVSNHLGRIMQLGTRERNRKGGPLEYDLDMGGNSPNVSALKRTYDRDILADKYPVAGSKTFNIDFPKVPLTHGPDNVKPPMKQIDENGYLCFEPVKDLYCLSFIQVYDKVQANIAKARDNPPTQNTEYRQSQSNEQNLVVMFNFLLRIQDCLAQLYAKDITLDDKQDEALHRENELRRTPPTPQDEMRAEMKQSGRVLLNSYDVGINERVPYNAPLIQFSSWMGGDSDGFKQPEETASQGKKNLKRNTSGSKKQNTQTEPVIIEGDIPAMRPQGVKGSNNKTRPVLASTNGSCASARQTKADEKKKKHAQSVHLMLPKKTTPLEKNLFTSDTPASQLEGKKGSQSKNPVTNTSTTRGTYLRHGKSSSMSAPAFGYAPRGANTDDDIHNNKTMTEDNEDGIWVNINDLEEPWYPLKEYKPKYTIPDDIIIEDSSTGDSKYTHRAENNEHDKALIHKHNMSHDDMWDNMVDIDGKLNGKDACDSYIDEETWEVDSDVYSIRSVSSTDDLA</sequence>
<keyword evidence="3" id="KW-1185">Reference proteome</keyword>
<evidence type="ECO:0000313" key="2">
    <source>
        <dbReference type="EMBL" id="PWA89064.1"/>
    </source>
</evidence>
<dbReference type="PANTHER" id="PTHR30523:SF33">
    <property type="entry name" value="PHOSPHOENOLPYRUVATE CARBOXYLASE 3"/>
    <property type="match status" value="1"/>
</dbReference>
<feature type="compositionally biased region" description="Polar residues" evidence="1">
    <location>
        <begin position="304"/>
        <end position="328"/>
    </location>
</feature>
<reference evidence="2 3" key="1">
    <citation type="journal article" date="2018" name="Mol. Plant">
        <title>The genome of Artemisia annua provides insight into the evolution of Asteraceae family and artemisinin biosynthesis.</title>
        <authorList>
            <person name="Shen Q."/>
            <person name="Zhang L."/>
            <person name="Liao Z."/>
            <person name="Wang S."/>
            <person name="Yan T."/>
            <person name="Shi P."/>
            <person name="Liu M."/>
            <person name="Fu X."/>
            <person name="Pan Q."/>
            <person name="Wang Y."/>
            <person name="Lv Z."/>
            <person name="Lu X."/>
            <person name="Zhang F."/>
            <person name="Jiang W."/>
            <person name="Ma Y."/>
            <person name="Chen M."/>
            <person name="Hao X."/>
            <person name="Li L."/>
            <person name="Tang Y."/>
            <person name="Lv G."/>
            <person name="Zhou Y."/>
            <person name="Sun X."/>
            <person name="Brodelius P.E."/>
            <person name="Rose J.K.C."/>
            <person name="Tang K."/>
        </authorList>
    </citation>
    <scope>NUCLEOTIDE SEQUENCE [LARGE SCALE GENOMIC DNA]</scope>
    <source>
        <strain evidence="3">cv. Huhao1</strain>
        <tissue evidence="2">Leaf</tissue>
    </source>
</reference>
<dbReference type="GO" id="GO:0048366">
    <property type="term" value="P:leaf development"/>
    <property type="evidence" value="ECO:0007669"/>
    <property type="project" value="TreeGrafter"/>
</dbReference>
<dbReference type="GO" id="GO:0009507">
    <property type="term" value="C:chloroplast"/>
    <property type="evidence" value="ECO:0007669"/>
    <property type="project" value="TreeGrafter"/>
</dbReference>
<dbReference type="GO" id="GO:0008964">
    <property type="term" value="F:phosphoenolpyruvate carboxylase activity"/>
    <property type="evidence" value="ECO:0007669"/>
    <property type="project" value="InterPro"/>
</dbReference>
<dbReference type="GO" id="GO:0015977">
    <property type="term" value="P:carbon fixation"/>
    <property type="evidence" value="ECO:0007669"/>
    <property type="project" value="InterPro"/>
</dbReference>
<dbReference type="Proteomes" id="UP000245207">
    <property type="component" value="Unassembled WGS sequence"/>
</dbReference>
<dbReference type="GO" id="GO:0006099">
    <property type="term" value="P:tricarboxylic acid cycle"/>
    <property type="evidence" value="ECO:0007669"/>
    <property type="project" value="InterPro"/>
</dbReference>
<proteinExistence type="predicted"/>
<dbReference type="EMBL" id="PKPP01000753">
    <property type="protein sequence ID" value="PWA89064.1"/>
    <property type="molecule type" value="Genomic_DNA"/>
</dbReference>
<dbReference type="InterPro" id="IPR015813">
    <property type="entry name" value="Pyrv/PenolPyrv_kinase-like_dom"/>
</dbReference>
<dbReference type="GO" id="GO:0048046">
    <property type="term" value="C:apoplast"/>
    <property type="evidence" value="ECO:0007669"/>
    <property type="project" value="TreeGrafter"/>
</dbReference>
<evidence type="ECO:0000256" key="1">
    <source>
        <dbReference type="SAM" id="MobiDB-lite"/>
    </source>
</evidence>
<evidence type="ECO:0000313" key="3">
    <source>
        <dbReference type="Proteomes" id="UP000245207"/>
    </source>
</evidence>
<name>A0A2U1PTJ5_ARTAN</name>